<feature type="transmembrane region" description="Helical" evidence="1">
    <location>
        <begin position="230"/>
        <end position="258"/>
    </location>
</feature>
<gene>
    <name evidence="3" type="ORF">PHACADRAFT_213010</name>
</gene>
<dbReference type="EMBL" id="JH930477">
    <property type="protein sequence ID" value="EKM51109.1"/>
    <property type="molecule type" value="Genomic_DNA"/>
</dbReference>
<feature type="domain" description="DUF6533" evidence="2">
    <location>
        <begin position="35"/>
        <end position="80"/>
    </location>
</feature>
<feature type="transmembrane region" description="Helical" evidence="1">
    <location>
        <begin position="69"/>
        <end position="90"/>
    </location>
</feature>
<dbReference type="RefSeq" id="XP_007400265.1">
    <property type="nucleotide sequence ID" value="XM_007400203.1"/>
</dbReference>
<sequence>MEIPLRLQHAYSAGMAGYTDPSLDLSLLYNRATNYFDVVSCTLMIYDFMLTFSREIDLVWRSRWSAIKVLFLVTRYTTFVELAVVIWPLITTDISPNGCYINYQWTGWTNITGILLAEVILMLRTWAVYERRRSVGIGLGVWTVATWVPNLATVGIFLQSLQFGPIPGVQNSPGIGCHVTAGSSILFISWLLIMVSEAPIMFLMAFMAFRNYRHTRDSAVFRTVFRDGTIFYLYLFILSIANVIVIFTTPAGLINLFAIPERMFHSILTTRIILDLRELGSRKHLGWSTFSAGMPASAVEIEFAHTVVDSVAATHHMFAGGSSDATTGNDNSDGSV</sequence>
<evidence type="ECO:0000313" key="4">
    <source>
        <dbReference type="Proteomes" id="UP000008370"/>
    </source>
</evidence>
<protein>
    <recommendedName>
        <fullName evidence="2">DUF6533 domain-containing protein</fullName>
    </recommendedName>
</protein>
<proteinExistence type="predicted"/>
<evidence type="ECO:0000256" key="1">
    <source>
        <dbReference type="SAM" id="Phobius"/>
    </source>
</evidence>
<keyword evidence="1" id="KW-0472">Membrane</keyword>
<dbReference type="STRING" id="650164.K5VWX7"/>
<dbReference type="HOGENOM" id="CLU_035509_11_3_1"/>
<dbReference type="InParanoid" id="K5VWX7"/>
<keyword evidence="1" id="KW-1133">Transmembrane helix</keyword>
<dbReference type="Proteomes" id="UP000008370">
    <property type="component" value="Unassembled WGS sequence"/>
</dbReference>
<name>K5VWX7_PHACS</name>
<dbReference type="AlphaFoldDB" id="K5VWX7"/>
<reference evidence="3 4" key="1">
    <citation type="journal article" date="2012" name="BMC Genomics">
        <title>Comparative genomics of the white-rot fungi, Phanerochaete carnosa and P. chrysosporium, to elucidate the genetic basis of the distinct wood types they colonize.</title>
        <authorList>
            <person name="Suzuki H."/>
            <person name="MacDonald J."/>
            <person name="Syed K."/>
            <person name="Salamov A."/>
            <person name="Hori C."/>
            <person name="Aerts A."/>
            <person name="Henrissat B."/>
            <person name="Wiebenga A."/>
            <person name="vanKuyk P.A."/>
            <person name="Barry K."/>
            <person name="Lindquist E."/>
            <person name="LaButti K."/>
            <person name="Lapidus A."/>
            <person name="Lucas S."/>
            <person name="Coutinho P."/>
            <person name="Gong Y."/>
            <person name="Samejima M."/>
            <person name="Mahadevan R."/>
            <person name="Abou-Zaid M."/>
            <person name="de Vries R.P."/>
            <person name="Igarashi K."/>
            <person name="Yadav J.S."/>
            <person name="Grigoriev I.V."/>
            <person name="Master E.R."/>
        </authorList>
    </citation>
    <scope>NUCLEOTIDE SEQUENCE [LARGE SCALE GENOMIC DNA]</scope>
    <source>
        <strain evidence="3 4">HHB-10118-sp</strain>
    </source>
</reference>
<dbReference type="GeneID" id="18913317"/>
<dbReference type="KEGG" id="pco:PHACADRAFT_213010"/>
<feature type="transmembrane region" description="Helical" evidence="1">
    <location>
        <begin position="187"/>
        <end position="209"/>
    </location>
</feature>
<dbReference type="OrthoDB" id="3350812at2759"/>
<keyword evidence="4" id="KW-1185">Reference proteome</keyword>
<dbReference type="InterPro" id="IPR045340">
    <property type="entry name" value="DUF6533"/>
</dbReference>
<organism evidence="3 4">
    <name type="scientific">Phanerochaete carnosa (strain HHB-10118-sp)</name>
    <name type="common">White-rot fungus</name>
    <name type="synonym">Peniophora carnosa</name>
    <dbReference type="NCBI Taxonomy" id="650164"/>
    <lineage>
        <taxon>Eukaryota</taxon>
        <taxon>Fungi</taxon>
        <taxon>Dikarya</taxon>
        <taxon>Basidiomycota</taxon>
        <taxon>Agaricomycotina</taxon>
        <taxon>Agaricomycetes</taxon>
        <taxon>Polyporales</taxon>
        <taxon>Phanerochaetaceae</taxon>
        <taxon>Phanerochaete</taxon>
    </lineage>
</organism>
<accession>K5VWX7</accession>
<dbReference type="Pfam" id="PF20151">
    <property type="entry name" value="DUF6533"/>
    <property type="match status" value="1"/>
</dbReference>
<keyword evidence="1" id="KW-0812">Transmembrane</keyword>
<feature type="transmembrane region" description="Helical" evidence="1">
    <location>
        <begin position="135"/>
        <end position="158"/>
    </location>
</feature>
<feature type="transmembrane region" description="Helical" evidence="1">
    <location>
        <begin position="105"/>
        <end position="123"/>
    </location>
</feature>
<evidence type="ECO:0000313" key="3">
    <source>
        <dbReference type="EMBL" id="EKM51109.1"/>
    </source>
</evidence>
<evidence type="ECO:0000259" key="2">
    <source>
        <dbReference type="Pfam" id="PF20151"/>
    </source>
</evidence>